<keyword evidence="2" id="KW-0472">Membrane</keyword>
<feature type="region of interest" description="Disordered" evidence="1">
    <location>
        <begin position="114"/>
        <end position="192"/>
    </location>
</feature>
<evidence type="ECO:0000256" key="1">
    <source>
        <dbReference type="SAM" id="MobiDB-lite"/>
    </source>
</evidence>
<evidence type="ECO:0000259" key="3">
    <source>
        <dbReference type="Pfam" id="PF13568"/>
    </source>
</evidence>
<dbReference type="Pfam" id="PF13568">
    <property type="entry name" value="OMP_b-brl_2"/>
    <property type="match status" value="1"/>
</dbReference>
<sequence>MGKKNIDKLFQEKFKNFSEASPEKVWASIESSLSEKKKSRKIIPFWWKLGGVAALLAISLYVFNPFKSAADISNPVVTGVENIQEKESEEKEIENSFEKPTFNDVEIVDVEKQPDANHQNDIDEGSSNQTIDTDVRVKSTNTKNVTHSDPTDILNEQENQIANVKRNNQSTEKVGPTTSTNTNLNSNPKNNEASIAEVDKVDKRNSLVKQGGSNGINTDSKSALKQEIIEKTEKEAIAQLEKKTVKEDVEEPKKKSIFDEVASQKEEEVLAENSESKWSAGPSIAPVYYDAIGEGSPISAIFVPNSKSGNINLSYGLSVAYEISKKLSIRSGLHKVDYGYNTNDVEFSSSFGSVNGQIANVDYTLASKNIVVGSKTGAARAGVPSESPLFSSQDDVSAKSASREGIMAQELEYLEMPLELNYTLVDNRLGISLIAGVSSLFLIDNSISLTSGELTTEVGEANNLNNVDFSTNIGFGINYTFTNKVQFNIEPVFKYHLNTFSETDGAFQPFSVGVYSGLSFKF</sequence>
<evidence type="ECO:0000313" key="4">
    <source>
        <dbReference type="EMBL" id="VAW12054.1"/>
    </source>
</evidence>
<evidence type="ECO:0000256" key="2">
    <source>
        <dbReference type="SAM" id="Phobius"/>
    </source>
</evidence>
<name>A0A3B0TTW3_9ZZZZ</name>
<feature type="transmembrane region" description="Helical" evidence="2">
    <location>
        <begin position="45"/>
        <end position="63"/>
    </location>
</feature>
<keyword evidence="2" id="KW-0812">Transmembrane</keyword>
<protein>
    <recommendedName>
        <fullName evidence="3">Outer membrane protein beta-barrel domain-containing protein</fullName>
    </recommendedName>
</protein>
<dbReference type="InterPro" id="IPR025665">
    <property type="entry name" value="Beta-barrel_OMP_2"/>
</dbReference>
<dbReference type="AlphaFoldDB" id="A0A3B0TTW3"/>
<accession>A0A3B0TTW3</accession>
<reference evidence="4" key="1">
    <citation type="submission" date="2018-06" db="EMBL/GenBank/DDBJ databases">
        <authorList>
            <person name="Zhirakovskaya E."/>
        </authorList>
    </citation>
    <scope>NUCLEOTIDE SEQUENCE</scope>
</reference>
<feature type="compositionally biased region" description="Low complexity" evidence="1">
    <location>
        <begin position="176"/>
        <end position="191"/>
    </location>
</feature>
<proteinExistence type="predicted"/>
<feature type="domain" description="Outer membrane protein beta-barrel" evidence="3">
    <location>
        <begin position="310"/>
        <end position="493"/>
    </location>
</feature>
<dbReference type="EMBL" id="UOEL01000078">
    <property type="protein sequence ID" value="VAW12054.1"/>
    <property type="molecule type" value="Genomic_DNA"/>
</dbReference>
<organism evidence="4">
    <name type="scientific">hydrothermal vent metagenome</name>
    <dbReference type="NCBI Taxonomy" id="652676"/>
    <lineage>
        <taxon>unclassified sequences</taxon>
        <taxon>metagenomes</taxon>
        <taxon>ecological metagenomes</taxon>
    </lineage>
</organism>
<feature type="compositionally biased region" description="Polar residues" evidence="1">
    <location>
        <begin position="125"/>
        <end position="172"/>
    </location>
</feature>
<keyword evidence="2" id="KW-1133">Transmembrane helix</keyword>
<gene>
    <name evidence="4" type="ORF">MNBD_BACTEROID03-1550</name>
</gene>